<keyword evidence="3" id="KW-1185">Reference proteome</keyword>
<dbReference type="InterPro" id="IPR001245">
    <property type="entry name" value="Ser-Thr/Tyr_kinase_cat_dom"/>
</dbReference>
<dbReference type="AlphaFoldDB" id="A0A0C3LWE0"/>
<reference evidence="3" key="2">
    <citation type="submission" date="2015-01" db="EMBL/GenBank/DDBJ databases">
        <title>Evolutionary Origins and Diversification of the Mycorrhizal Mutualists.</title>
        <authorList>
            <consortium name="DOE Joint Genome Institute"/>
            <consortium name="Mycorrhizal Genomics Consortium"/>
            <person name="Kohler A."/>
            <person name="Kuo A."/>
            <person name="Nagy L.G."/>
            <person name="Floudas D."/>
            <person name="Copeland A."/>
            <person name="Barry K.W."/>
            <person name="Cichocki N."/>
            <person name="Veneault-Fourrey C."/>
            <person name="LaButti K."/>
            <person name="Lindquist E.A."/>
            <person name="Lipzen A."/>
            <person name="Lundell T."/>
            <person name="Morin E."/>
            <person name="Murat C."/>
            <person name="Riley R."/>
            <person name="Ohm R."/>
            <person name="Sun H."/>
            <person name="Tunlid A."/>
            <person name="Henrissat B."/>
            <person name="Grigoriev I.V."/>
            <person name="Hibbett D.S."/>
            <person name="Martin F."/>
        </authorList>
    </citation>
    <scope>NUCLEOTIDE SEQUENCE [LARGE SCALE GENOMIC DNA]</scope>
    <source>
        <strain evidence="3">MUT 4182</strain>
    </source>
</reference>
<sequence>MGAHTYDQRTGREILIWSKLLHVNIIPFLGYEWNEAAEEVWLVCPWQAKGTIHDYLSTSLAGIERRMKLIIHTGEALDYLHNLNPPVCHGDIKGANVLVTETEDAMLTDFGLSRMLDDSLANLETTKQFQGSIPWCSPELFEADECIRSPESDVWAWAWLVCEIITGKTPFSNVSNSAKIIYYIMERKWTASPPDASFDGLSDLWNTLILCWATDPACRAKIFRCLIAIKALVRD</sequence>
<dbReference type="GO" id="GO:0005524">
    <property type="term" value="F:ATP binding"/>
    <property type="evidence" value="ECO:0007669"/>
    <property type="project" value="InterPro"/>
</dbReference>
<dbReference type="HOGENOM" id="CLU_000288_7_18_1"/>
<dbReference type="InterPro" id="IPR011009">
    <property type="entry name" value="Kinase-like_dom_sf"/>
</dbReference>
<dbReference type="Proteomes" id="UP000054248">
    <property type="component" value="Unassembled WGS sequence"/>
</dbReference>
<protein>
    <recommendedName>
        <fullName evidence="1">Protein kinase domain-containing protein</fullName>
    </recommendedName>
</protein>
<feature type="domain" description="Protein kinase" evidence="1">
    <location>
        <begin position="1"/>
        <end position="233"/>
    </location>
</feature>
<dbReference type="InterPro" id="IPR008271">
    <property type="entry name" value="Ser/Thr_kinase_AS"/>
</dbReference>
<evidence type="ECO:0000313" key="2">
    <source>
        <dbReference type="EMBL" id="KIO25702.1"/>
    </source>
</evidence>
<evidence type="ECO:0000313" key="3">
    <source>
        <dbReference type="Proteomes" id="UP000054248"/>
    </source>
</evidence>
<dbReference type="SMART" id="SM00220">
    <property type="entry name" value="S_TKc"/>
    <property type="match status" value="1"/>
</dbReference>
<dbReference type="Pfam" id="PF07714">
    <property type="entry name" value="PK_Tyr_Ser-Thr"/>
    <property type="match status" value="1"/>
</dbReference>
<dbReference type="SUPFAM" id="SSF56112">
    <property type="entry name" value="Protein kinase-like (PK-like)"/>
    <property type="match status" value="1"/>
</dbReference>
<dbReference type="PIRSF" id="PIRSF000654">
    <property type="entry name" value="Integrin-linked_kinase"/>
    <property type="match status" value="1"/>
</dbReference>
<reference evidence="2 3" key="1">
    <citation type="submission" date="2014-04" db="EMBL/GenBank/DDBJ databases">
        <authorList>
            <consortium name="DOE Joint Genome Institute"/>
            <person name="Kuo A."/>
            <person name="Girlanda M."/>
            <person name="Perotto S."/>
            <person name="Kohler A."/>
            <person name="Nagy L.G."/>
            <person name="Floudas D."/>
            <person name="Copeland A."/>
            <person name="Barry K.W."/>
            <person name="Cichocki N."/>
            <person name="Veneault-Fourrey C."/>
            <person name="LaButti K."/>
            <person name="Lindquist E.A."/>
            <person name="Lipzen A."/>
            <person name="Lundell T."/>
            <person name="Morin E."/>
            <person name="Murat C."/>
            <person name="Sun H."/>
            <person name="Tunlid A."/>
            <person name="Henrissat B."/>
            <person name="Grigoriev I.V."/>
            <person name="Hibbett D.S."/>
            <person name="Martin F."/>
            <person name="Nordberg H.P."/>
            <person name="Cantor M.N."/>
            <person name="Hua S.X."/>
        </authorList>
    </citation>
    <scope>NUCLEOTIDE SEQUENCE [LARGE SCALE GENOMIC DNA]</scope>
    <source>
        <strain evidence="2 3">MUT 4182</strain>
    </source>
</reference>
<proteinExistence type="predicted"/>
<dbReference type="EMBL" id="KN823037">
    <property type="protein sequence ID" value="KIO25702.1"/>
    <property type="molecule type" value="Genomic_DNA"/>
</dbReference>
<accession>A0A0C3LWE0</accession>
<dbReference type="PROSITE" id="PS50011">
    <property type="entry name" value="PROTEIN_KINASE_DOM"/>
    <property type="match status" value="1"/>
</dbReference>
<dbReference type="InterPro" id="IPR000719">
    <property type="entry name" value="Prot_kinase_dom"/>
</dbReference>
<name>A0A0C3LWE0_9AGAM</name>
<dbReference type="GO" id="GO:0004674">
    <property type="term" value="F:protein serine/threonine kinase activity"/>
    <property type="evidence" value="ECO:0007669"/>
    <property type="project" value="TreeGrafter"/>
</dbReference>
<dbReference type="InterPro" id="IPR051681">
    <property type="entry name" value="Ser/Thr_Kinases-Pseudokinases"/>
</dbReference>
<organism evidence="2 3">
    <name type="scientific">Tulasnella calospora MUT 4182</name>
    <dbReference type="NCBI Taxonomy" id="1051891"/>
    <lineage>
        <taxon>Eukaryota</taxon>
        <taxon>Fungi</taxon>
        <taxon>Dikarya</taxon>
        <taxon>Basidiomycota</taxon>
        <taxon>Agaricomycotina</taxon>
        <taxon>Agaricomycetes</taxon>
        <taxon>Cantharellales</taxon>
        <taxon>Tulasnellaceae</taxon>
        <taxon>Tulasnella</taxon>
    </lineage>
</organism>
<dbReference type="Gene3D" id="1.10.510.10">
    <property type="entry name" value="Transferase(Phosphotransferase) domain 1"/>
    <property type="match status" value="1"/>
</dbReference>
<evidence type="ECO:0000259" key="1">
    <source>
        <dbReference type="PROSITE" id="PS50011"/>
    </source>
</evidence>
<gene>
    <name evidence="2" type="ORF">M407DRAFT_236714</name>
</gene>
<dbReference type="PANTHER" id="PTHR44329">
    <property type="entry name" value="SERINE/THREONINE-PROTEIN KINASE TNNI3K-RELATED"/>
    <property type="match status" value="1"/>
</dbReference>
<dbReference type="PROSITE" id="PS00108">
    <property type="entry name" value="PROTEIN_KINASE_ST"/>
    <property type="match status" value="1"/>
</dbReference>
<dbReference type="OrthoDB" id="3256479at2759"/>